<dbReference type="InterPro" id="IPR047187">
    <property type="entry name" value="SF1_C_Upf1"/>
</dbReference>
<dbReference type="InterPro" id="IPR027417">
    <property type="entry name" value="P-loop_NTPase"/>
</dbReference>
<dbReference type="Pfam" id="PF13087">
    <property type="entry name" value="AAA_12"/>
    <property type="match status" value="1"/>
</dbReference>
<dbReference type="GO" id="GO:0003677">
    <property type="term" value="F:DNA binding"/>
    <property type="evidence" value="ECO:0007669"/>
    <property type="project" value="UniProtKB-KW"/>
</dbReference>
<dbReference type="KEGG" id="vnx:VNE69_05136"/>
<keyword evidence="8" id="KW-0238">DNA-binding</keyword>
<evidence type="ECO:0000256" key="2">
    <source>
        <dbReference type="ARBA" id="ARBA00022741"/>
    </source>
</evidence>
<organism evidence="8 9">
    <name type="scientific">Vairimorpha necatrix</name>
    <dbReference type="NCBI Taxonomy" id="6039"/>
    <lineage>
        <taxon>Eukaryota</taxon>
        <taxon>Fungi</taxon>
        <taxon>Fungi incertae sedis</taxon>
        <taxon>Microsporidia</taxon>
        <taxon>Nosematidae</taxon>
        <taxon>Vairimorpha</taxon>
    </lineage>
</organism>
<keyword evidence="4" id="KW-0347">Helicase</keyword>
<proteinExistence type="inferred from homology"/>
<evidence type="ECO:0000313" key="8">
    <source>
        <dbReference type="EMBL" id="WUR03546.1"/>
    </source>
</evidence>
<dbReference type="SUPFAM" id="SSF52540">
    <property type="entry name" value="P-loop containing nucleoside triphosphate hydrolases"/>
    <property type="match status" value="1"/>
</dbReference>
<keyword evidence="5" id="KW-0067">ATP-binding</keyword>
<dbReference type="RefSeq" id="XP_065329691.1">
    <property type="nucleotide sequence ID" value="XM_065473619.1"/>
</dbReference>
<evidence type="ECO:0000259" key="7">
    <source>
        <dbReference type="Pfam" id="PF13087"/>
    </source>
</evidence>
<dbReference type="EMBL" id="CP142730">
    <property type="protein sequence ID" value="WUR03546.1"/>
    <property type="molecule type" value="Genomic_DNA"/>
</dbReference>
<comment type="similarity">
    <text evidence="1">Belongs to the DNA2/NAM7 helicase family.</text>
</comment>
<dbReference type="InterPro" id="IPR041677">
    <property type="entry name" value="DNA2/NAM7_AAA_11"/>
</dbReference>
<sequence>MDLIFKEYLKLNLKKEITETEKNTPTISYNSKLTKQIKTHESYVTTFKITSSTTKGKIKNILKPEEKLKISSGKFITRGTILTIEEDEVIVEMIKKIDFGDYKLIRNSNFNNDIILENLEKYIKNGKEVPKEILEGWIDNLKRRISSNYNLKISAKDEIISFLWSSKDKFDIEDPKNLEQVAKNIDKKIKYTKEISPIFSAQPSLEIDYSDEFLNESQKMTICEIFNKKSYKIIGPPGTGKTRTVVEIITQLLKQNLKVLVAGPSNITIDNIIERFLKSKYFIENNPIFYRLGSSLKGLTKFNLEEQILRKTNFIEKDKNEKNFKKIQNNLKKSYTTDLVENTRIVFSTLFSSLKEKTKFDWAIIDEACQSTDVESFLTLIKADHFILVGDPNQLCPKTTSLFQKLDLKTFLLNLQYRMCPNLISFSNEMFYDKKILSHKKQSINLFDQSPMIFIDTDCSDFNETEDLNSKKNEGEALIICKIVKFLQNNIKNFKNDCIGIITPYSAQASLLKNFLDEDVEVKTVDGFQGREKDFIILSLVRSNNFGDFGFLDDFKRLNVAITRSKKGLIVIGDSQNFRKSEIFTKFFKFIEKKFTVIDPLEIDEIFFQ</sequence>
<dbReference type="Gene3D" id="3.40.50.300">
    <property type="entry name" value="P-loop containing nucleotide triphosphate hydrolases"/>
    <property type="match status" value="2"/>
</dbReference>
<feature type="domain" description="DNA2/NAM7 helicase helicase" evidence="6">
    <location>
        <begin position="214"/>
        <end position="310"/>
    </location>
</feature>
<dbReference type="InterPro" id="IPR041679">
    <property type="entry name" value="DNA2/NAM7-like_C"/>
</dbReference>
<dbReference type="CDD" id="cd18808">
    <property type="entry name" value="SF1_C_Upf1"/>
    <property type="match status" value="1"/>
</dbReference>
<dbReference type="GO" id="GO:0016787">
    <property type="term" value="F:hydrolase activity"/>
    <property type="evidence" value="ECO:0007669"/>
    <property type="project" value="UniProtKB-KW"/>
</dbReference>
<keyword evidence="3" id="KW-0378">Hydrolase</keyword>
<evidence type="ECO:0000259" key="6">
    <source>
        <dbReference type="Pfam" id="PF13086"/>
    </source>
</evidence>
<evidence type="ECO:0000256" key="5">
    <source>
        <dbReference type="ARBA" id="ARBA00022840"/>
    </source>
</evidence>
<dbReference type="PANTHER" id="PTHR10887:SF495">
    <property type="entry name" value="HELICASE SENATAXIN ISOFORM X1-RELATED"/>
    <property type="match status" value="1"/>
</dbReference>
<accession>A0AAX4JC58</accession>
<reference evidence="8" key="1">
    <citation type="journal article" date="2024" name="BMC Genomics">
        <title>Functional annotation of a divergent genome using sequence and structure-based similarity.</title>
        <authorList>
            <person name="Svedberg D."/>
            <person name="Winiger R.R."/>
            <person name="Berg A."/>
            <person name="Sharma H."/>
            <person name="Tellgren-Roth C."/>
            <person name="Debrunner-Vossbrinck B.A."/>
            <person name="Vossbrinck C.R."/>
            <person name="Barandun J."/>
        </authorList>
    </citation>
    <scope>NUCLEOTIDE SEQUENCE</scope>
    <source>
        <strain evidence="8">Illinois isolate</strain>
    </source>
</reference>
<dbReference type="Pfam" id="PF13086">
    <property type="entry name" value="AAA_11"/>
    <property type="match status" value="1"/>
</dbReference>
<evidence type="ECO:0000256" key="4">
    <source>
        <dbReference type="ARBA" id="ARBA00022806"/>
    </source>
</evidence>
<evidence type="ECO:0000256" key="3">
    <source>
        <dbReference type="ARBA" id="ARBA00022801"/>
    </source>
</evidence>
<protein>
    <submittedName>
        <fullName evidence="8">DNA-binding protein SMUBP-2</fullName>
    </submittedName>
</protein>
<dbReference type="AlphaFoldDB" id="A0AAX4JC58"/>
<evidence type="ECO:0000256" key="1">
    <source>
        <dbReference type="ARBA" id="ARBA00007913"/>
    </source>
</evidence>
<dbReference type="GO" id="GO:0004386">
    <property type="term" value="F:helicase activity"/>
    <property type="evidence" value="ECO:0007669"/>
    <property type="project" value="UniProtKB-KW"/>
</dbReference>
<feature type="domain" description="DNA2/NAM7 helicase-like C-terminal" evidence="7">
    <location>
        <begin position="400"/>
        <end position="575"/>
    </location>
</feature>
<gene>
    <name evidence="8" type="ORF">VNE69_05136</name>
</gene>
<dbReference type="GO" id="GO:0005694">
    <property type="term" value="C:chromosome"/>
    <property type="evidence" value="ECO:0007669"/>
    <property type="project" value="UniProtKB-ARBA"/>
</dbReference>
<keyword evidence="2" id="KW-0547">Nucleotide-binding</keyword>
<dbReference type="FunFam" id="3.40.50.300:FF:000326">
    <property type="entry name" value="P-loop containing nucleoside triphosphate hydrolase"/>
    <property type="match status" value="1"/>
</dbReference>
<dbReference type="PANTHER" id="PTHR10887">
    <property type="entry name" value="DNA2/NAM7 HELICASE FAMILY"/>
    <property type="match status" value="1"/>
</dbReference>
<keyword evidence="9" id="KW-1185">Reference proteome</keyword>
<dbReference type="Proteomes" id="UP001334084">
    <property type="component" value="Chromosome 5"/>
</dbReference>
<evidence type="ECO:0000313" key="9">
    <source>
        <dbReference type="Proteomes" id="UP001334084"/>
    </source>
</evidence>
<dbReference type="InterPro" id="IPR045055">
    <property type="entry name" value="DNA2/NAM7-like"/>
</dbReference>
<dbReference type="GO" id="GO:0005524">
    <property type="term" value="F:ATP binding"/>
    <property type="evidence" value="ECO:0007669"/>
    <property type="project" value="UniProtKB-KW"/>
</dbReference>
<dbReference type="GeneID" id="90541360"/>
<name>A0AAX4JC58_9MICR</name>